<dbReference type="PANTHER" id="PTHR15032:SF4">
    <property type="entry name" value="N-ACYL-PHOSPHATIDYLETHANOLAMINE-HYDROLYZING PHOSPHOLIPASE D"/>
    <property type="match status" value="1"/>
</dbReference>
<dbReference type="Proteomes" id="UP001596111">
    <property type="component" value="Unassembled WGS sequence"/>
</dbReference>
<name>A0ABW0ST07_9GAMM</name>
<gene>
    <name evidence="2" type="ORF">ACFPPB_02145</name>
</gene>
<protein>
    <submittedName>
        <fullName evidence="2">MBL fold metallo-hydrolase</fullName>
    </submittedName>
</protein>
<proteinExistence type="predicted"/>
<dbReference type="EMBL" id="JBHSNG010000002">
    <property type="protein sequence ID" value="MFC5579922.1"/>
    <property type="molecule type" value="Genomic_DNA"/>
</dbReference>
<evidence type="ECO:0000259" key="1">
    <source>
        <dbReference type="Pfam" id="PF12706"/>
    </source>
</evidence>
<dbReference type="InterPro" id="IPR001279">
    <property type="entry name" value="Metallo-B-lactamas"/>
</dbReference>
<dbReference type="Pfam" id="PF12706">
    <property type="entry name" value="Lactamase_B_2"/>
    <property type="match status" value="1"/>
</dbReference>
<dbReference type="Gene3D" id="3.60.15.10">
    <property type="entry name" value="Ribonuclease Z/Hydroxyacylglutathione hydrolase-like"/>
    <property type="match status" value="1"/>
</dbReference>
<evidence type="ECO:0000313" key="3">
    <source>
        <dbReference type="Proteomes" id="UP001596111"/>
    </source>
</evidence>
<dbReference type="PANTHER" id="PTHR15032">
    <property type="entry name" value="N-ACYL-PHOSPHATIDYLETHANOLAMINE-HYDROLYZING PHOSPHOLIPASE D"/>
    <property type="match status" value="1"/>
</dbReference>
<feature type="domain" description="Metallo-beta-lactamase" evidence="1">
    <location>
        <begin position="109"/>
        <end position="304"/>
    </location>
</feature>
<reference evidence="3" key="1">
    <citation type="journal article" date="2019" name="Int. J. Syst. Evol. Microbiol.">
        <title>The Global Catalogue of Microorganisms (GCM) 10K type strain sequencing project: providing services to taxonomists for standard genome sequencing and annotation.</title>
        <authorList>
            <consortium name="The Broad Institute Genomics Platform"/>
            <consortium name="The Broad Institute Genome Sequencing Center for Infectious Disease"/>
            <person name="Wu L."/>
            <person name="Ma J."/>
        </authorList>
    </citation>
    <scope>NUCLEOTIDE SEQUENCE [LARGE SCALE GENOMIC DNA]</scope>
    <source>
        <strain evidence="3">CGMCC 1.13587</strain>
    </source>
</reference>
<dbReference type="InterPro" id="IPR036866">
    <property type="entry name" value="RibonucZ/Hydroxyglut_hydro"/>
</dbReference>
<comment type="caution">
    <text evidence="2">The sequence shown here is derived from an EMBL/GenBank/DDBJ whole genome shotgun (WGS) entry which is preliminary data.</text>
</comment>
<accession>A0ABW0ST07</accession>
<organism evidence="2 3">
    <name type="scientific">Rhodanobacter terrae</name>
    <dbReference type="NCBI Taxonomy" id="418647"/>
    <lineage>
        <taxon>Bacteria</taxon>
        <taxon>Pseudomonadati</taxon>
        <taxon>Pseudomonadota</taxon>
        <taxon>Gammaproteobacteria</taxon>
        <taxon>Lysobacterales</taxon>
        <taxon>Rhodanobacteraceae</taxon>
        <taxon>Rhodanobacter</taxon>
    </lineage>
</organism>
<dbReference type="RefSeq" id="WP_377324473.1">
    <property type="nucleotide sequence ID" value="NZ_JBHSNG010000002.1"/>
</dbReference>
<dbReference type="SUPFAM" id="SSF56281">
    <property type="entry name" value="Metallo-hydrolase/oxidoreductase"/>
    <property type="match status" value="1"/>
</dbReference>
<sequence>MVTSLIVFAVPGLVFAVWRVLHRAPVDAGHAGAVAWHGGRFRNVADTRAGSLRAVMREFWVNRGIRRKPRTALPVAPVRADVLGGPASQALRVTWLGHSTALIEIDGLRLLTDPVLSERASPLPFAGPKRFTPPALTVAQLPPVDAVLLSHDHFDHLDRDTIRALFGKVERFYTPLGVGRRLIAWGLEAARVVELDWWQEASFGPLTLVATPAQHFSGRGLRDGNSTLWASWCVLGANERLFFSGDTGMHEGFAQIGERHGPFDLTLIECGAYNELWPDVHMQPEQSIAAHRLVRGGTMMPVHWGTFDLAMHRWDEPAERIRALAAEQGVRLVQPRPGETVAPDSVLQSAWWRAFEIDAVPELSTRTGQELAA</sequence>
<evidence type="ECO:0000313" key="2">
    <source>
        <dbReference type="EMBL" id="MFC5579922.1"/>
    </source>
</evidence>
<keyword evidence="3" id="KW-1185">Reference proteome</keyword>